<evidence type="ECO:0000256" key="17">
    <source>
        <dbReference type="PIRSR" id="PIRSR600823-4"/>
    </source>
</evidence>
<keyword evidence="13" id="KW-0873">Pyrrolidone carboxylic acid</keyword>
<evidence type="ECO:0000256" key="2">
    <source>
        <dbReference type="ARBA" id="ARBA00002322"/>
    </source>
</evidence>
<evidence type="ECO:0000256" key="5">
    <source>
        <dbReference type="ARBA" id="ARBA00012313"/>
    </source>
</evidence>
<evidence type="ECO:0000256" key="11">
    <source>
        <dbReference type="ARBA" id="ARBA00023004"/>
    </source>
</evidence>
<reference evidence="22 23" key="1">
    <citation type="journal article" date="2019" name="Sci. Rep.">
        <title>A high-quality genome of Eragrostis curvula grass provides insights into Poaceae evolution and supports new strategies to enhance forage quality.</title>
        <authorList>
            <person name="Carballo J."/>
            <person name="Santos B.A.C.M."/>
            <person name="Zappacosta D."/>
            <person name="Garbus I."/>
            <person name="Selva J.P."/>
            <person name="Gallo C.A."/>
            <person name="Diaz A."/>
            <person name="Albertini E."/>
            <person name="Caccamo M."/>
            <person name="Echenique V."/>
        </authorList>
    </citation>
    <scope>NUCLEOTIDE SEQUENCE [LARGE SCALE GENOMIC DNA]</scope>
    <source>
        <strain evidence="23">cv. Victoria</strain>
        <tissue evidence="22">Leaf</tissue>
    </source>
</reference>
<dbReference type="PROSITE" id="PS50873">
    <property type="entry name" value="PEROXIDASE_4"/>
    <property type="match status" value="1"/>
</dbReference>
<feature type="compositionally biased region" description="Pro residues" evidence="19">
    <location>
        <begin position="47"/>
        <end position="102"/>
    </location>
</feature>
<dbReference type="PROSITE" id="PS00435">
    <property type="entry name" value="PEROXIDASE_1"/>
    <property type="match status" value="1"/>
</dbReference>
<feature type="chain" id="PRO_5023911279" description="peroxidase" evidence="20">
    <location>
        <begin position="25"/>
        <end position="539"/>
    </location>
</feature>
<keyword evidence="20" id="KW-0732">Signal</keyword>
<evidence type="ECO:0000259" key="21">
    <source>
        <dbReference type="PROSITE" id="PS50873"/>
    </source>
</evidence>
<protein>
    <recommendedName>
        <fullName evidence="5">peroxidase</fullName>
        <ecNumber evidence="5">1.11.1.7</ecNumber>
    </recommendedName>
</protein>
<evidence type="ECO:0000256" key="19">
    <source>
        <dbReference type="SAM" id="MobiDB-lite"/>
    </source>
</evidence>
<feature type="binding site" evidence="16">
    <location>
        <position position="284"/>
    </location>
    <ligand>
        <name>Ca(2+)</name>
        <dbReference type="ChEBI" id="CHEBI:29108"/>
        <label>1</label>
    </ligand>
</feature>
<dbReference type="SUPFAM" id="SSF48113">
    <property type="entry name" value="Heme-dependent peroxidases"/>
    <property type="match status" value="1"/>
</dbReference>
<dbReference type="GO" id="GO:0046872">
    <property type="term" value="F:metal ion binding"/>
    <property type="evidence" value="ECO:0007669"/>
    <property type="project" value="UniProtKB-KW"/>
</dbReference>
<dbReference type="Gene3D" id="1.10.420.10">
    <property type="entry name" value="Peroxidase, domain 2"/>
    <property type="match status" value="1"/>
</dbReference>
<dbReference type="EMBL" id="RWGY01000031">
    <property type="protein sequence ID" value="TVU15365.1"/>
    <property type="molecule type" value="Genomic_DNA"/>
</dbReference>
<evidence type="ECO:0000256" key="10">
    <source>
        <dbReference type="ARBA" id="ARBA00023002"/>
    </source>
</evidence>
<comment type="cofactor">
    <cofactor evidence="16">
        <name>Ca(2+)</name>
        <dbReference type="ChEBI" id="CHEBI:29108"/>
    </cofactor>
    <text evidence="16">Binds 2 calcium ions per subunit.</text>
</comment>
<feature type="site" description="Transition state stabilizer" evidence="17">
    <location>
        <position position="272"/>
    </location>
</feature>
<evidence type="ECO:0000256" key="6">
    <source>
        <dbReference type="ARBA" id="ARBA00022559"/>
    </source>
</evidence>
<dbReference type="InterPro" id="IPR019793">
    <property type="entry name" value="Peroxidases_heam-ligand_BS"/>
</dbReference>
<feature type="compositionally biased region" description="Pro residues" evidence="19">
    <location>
        <begin position="116"/>
        <end position="225"/>
    </location>
</feature>
<dbReference type="PANTHER" id="PTHR31517:SF17">
    <property type="entry name" value="PEROXIDASE 6"/>
    <property type="match status" value="1"/>
</dbReference>
<evidence type="ECO:0000256" key="15">
    <source>
        <dbReference type="PIRSR" id="PIRSR600823-1"/>
    </source>
</evidence>
<feature type="binding site" evidence="16">
    <location>
        <position position="282"/>
    </location>
    <ligand>
        <name>Ca(2+)</name>
        <dbReference type="ChEBI" id="CHEBI:29108"/>
        <label>1</label>
    </ligand>
</feature>
<feature type="binding site" evidence="16">
    <location>
        <position position="295"/>
    </location>
    <ligand>
        <name>Ca(2+)</name>
        <dbReference type="ChEBI" id="CHEBI:29108"/>
        <label>1</label>
    </ligand>
</feature>
<feature type="binding site" evidence="16">
    <location>
        <position position="456"/>
    </location>
    <ligand>
        <name>Ca(2+)</name>
        <dbReference type="ChEBI" id="CHEBI:29108"/>
        <label>2</label>
    </ligand>
</feature>
<feature type="domain" description="Plant heme peroxidase family profile" evidence="21">
    <location>
        <begin position="235"/>
        <end position="512"/>
    </location>
</feature>
<feature type="binding site" evidence="16">
    <location>
        <position position="464"/>
    </location>
    <ligand>
        <name>Ca(2+)</name>
        <dbReference type="ChEBI" id="CHEBI:29108"/>
        <label>2</label>
    </ligand>
</feature>
<feature type="region of interest" description="Disordered" evidence="19">
    <location>
        <begin position="514"/>
        <end position="539"/>
    </location>
</feature>
<dbReference type="GO" id="GO:0006979">
    <property type="term" value="P:response to oxidative stress"/>
    <property type="evidence" value="ECO:0007669"/>
    <property type="project" value="InterPro"/>
</dbReference>
<dbReference type="InterPro" id="IPR002016">
    <property type="entry name" value="Haem_peroxidase"/>
</dbReference>
<keyword evidence="6" id="KW-0575">Peroxidase</keyword>
<dbReference type="OrthoDB" id="2113341at2759"/>
<feature type="compositionally biased region" description="Low complexity" evidence="19">
    <location>
        <begin position="23"/>
        <end position="46"/>
    </location>
</feature>
<keyword evidence="11 16" id="KW-0408">Iron</keyword>
<gene>
    <name evidence="22" type="ORF">EJB05_38883</name>
</gene>
<keyword evidence="9 16" id="KW-0106">Calcium</keyword>
<dbReference type="Gene3D" id="1.10.520.10">
    <property type="match status" value="1"/>
</dbReference>
<dbReference type="InterPro" id="IPR010255">
    <property type="entry name" value="Haem_peroxidase_sf"/>
</dbReference>
<dbReference type="CDD" id="cd00693">
    <property type="entry name" value="secretory_peroxidase"/>
    <property type="match status" value="1"/>
</dbReference>
<comment type="caution">
    <text evidence="22">The sequence shown here is derived from an EMBL/GenBank/DDBJ whole genome shotgun (WGS) entry which is preliminary data.</text>
</comment>
<dbReference type="GO" id="GO:0042744">
    <property type="term" value="P:hydrogen peroxide catabolic process"/>
    <property type="evidence" value="ECO:0007669"/>
    <property type="project" value="UniProtKB-KW"/>
</dbReference>
<dbReference type="FunFam" id="1.10.420.10:FF:000001">
    <property type="entry name" value="Peroxidase"/>
    <property type="match status" value="1"/>
</dbReference>
<evidence type="ECO:0000256" key="20">
    <source>
        <dbReference type="SAM" id="SignalP"/>
    </source>
</evidence>
<evidence type="ECO:0000256" key="12">
    <source>
        <dbReference type="ARBA" id="ARBA00023157"/>
    </source>
</evidence>
<feature type="binding site" description="axial binding residue" evidence="16">
    <location>
        <position position="399"/>
    </location>
    <ligand>
        <name>heme b</name>
        <dbReference type="ChEBI" id="CHEBI:60344"/>
    </ligand>
    <ligandPart>
        <name>Fe</name>
        <dbReference type="ChEBI" id="CHEBI:18248"/>
    </ligandPart>
</feature>
<feature type="signal peptide" evidence="20">
    <location>
        <begin position="1"/>
        <end position="24"/>
    </location>
</feature>
<sequence>MGRRLSGAACSVLVLSALLALAASQSPSPALSQSRPPTTAPATSKPSSPPTAAPRASRPPTPAAKPSSPPPAAPARKPAPSPRPAPTPTPPRAGPTARPTPSPVSQAPPSQRSAPKPSPSTAPGPKPSSPPASPTPPPAPRPVPKPSPPAAPAPRPSSPPPASPSPPAPRPSPKPSPSAAPAPRTPPPPTSPAPTAPPQAPKPSPAPAPKQSPAPVSPPPAPPTSTPSTSSSLGQLSPSYYAMSCPGVELAVRDVVRSASTLDPTIPGKLLRLVFHDCFVEGCDASVLIQGNGTERTDPANLSLGGFDVIEESKRLLEVICPATVSCSDIVVLAARDAVIFTGGPAVPVTLGRRDGLVSLASNVRANIIDTGFSVDAMAASFAKKGLSLDDLVTLSGGHTIGLAHCNTFRERFQVANGSMTPVDGSMNTDYANELIRACSAANGTASSSGAAVECDSGSAAVFDNRYYGNLLDGRGLLRTDAVLVQNATTRARVAAFAQSQDSFFASWADSFASSPASASRPAPTARSAGLAPASTAEA</sequence>
<proteinExistence type="inferred from homology"/>
<feature type="binding site" evidence="16">
    <location>
        <position position="277"/>
    </location>
    <ligand>
        <name>Ca(2+)</name>
        <dbReference type="ChEBI" id="CHEBI:29108"/>
        <label>1</label>
    </ligand>
</feature>
<evidence type="ECO:0000256" key="4">
    <source>
        <dbReference type="ARBA" id="ARBA00006873"/>
    </source>
</evidence>
<dbReference type="Gramene" id="TVU15365">
    <property type="protein sequence ID" value="TVU15365"/>
    <property type="gene ID" value="EJB05_38883"/>
</dbReference>
<comment type="cofactor">
    <cofactor evidence="16">
        <name>heme b</name>
        <dbReference type="ChEBI" id="CHEBI:60344"/>
    </cofactor>
    <text evidence="16">Binds 1 heme b (iron(II)-protoporphyrin IX) group per subunit.</text>
</comment>
<evidence type="ECO:0000256" key="16">
    <source>
        <dbReference type="PIRSR" id="PIRSR600823-3"/>
    </source>
</evidence>
<dbReference type="InterPro" id="IPR000823">
    <property type="entry name" value="Peroxidase_pln"/>
</dbReference>
<feature type="active site" description="Proton acceptor" evidence="15">
    <location>
        <position position="276"/>
    </location>
</feature>
<feature type="disulfide bond" evidence="18">
    <location>
        <begin position="406"/>
        <end position="439"/>
    </location>
</feature>
<dbReference type="Proteomes" id="UP000324897">
    <property type="component" value="Unassembled WGS sequence"/>
</dbReference>
<keyword evidence="8 16" id="KW-0479">Metal-binding</keyword>
<dbReference type="GO" id="GO:0020037">
    <property type="term" value="F:heme binding"/>
    <property type="evidence" value="ECO:0007669"/>
    <property type="project" value="InterPro"/>
</dbReference>
<evidence type="ECO:0000256" key="14">
    <source>
        <dbReference type="ARBA" id="ARBA00023324"/>
    </source>
</evidence>
<feature type="disulfide bond" evidence="18">
    <location>
        <begin position="278"/>
        <end position="283"/>
    </location>
</feature>
<dbReference type="Pfam" id="PF00141">
    <property type="entry name" value="peroxidase"/>
    <property type="match status" value="1"/>
</dbReference>
<keyword evidence="7" id="KW-0349">Heme</keyword>
<dbReference type="GO" id="GO:0005576">
    <property type="term" value="C:extracellular region"/>
    <property type="evidence" value="ECO:0007669"/>
    <property type="project" value="UniProtKB-SubCell"/>
</dbReference>
<evidence type="ECO:0000256" key="7">
    <source>
        <dbReference type="ARBA" id="ARBA00022617"/>
    </source>
</evidence>
<dbReference type="PRINTS" id="PR00461">
    <property type="entry name" value="PLPEROXIDASE"/>
</dbReference>
<accession>A0A5J9TVN5</accession>
<dbReference type="EC" id="1.11.1.7" evidence="5"/>
<comment type="subcellular location">
    <subcellularLocation>
        <location evidence="3">Secreted</location>
    </subcellularLocation>
</comment>
<dbReference type="AlphaFoldDB" id="A0A5J9TVN5"/>
<evidence type="ECO:0000313" key="23">
    <source>
        <dbReference type="Proteomes" id="UP000324897"/>
    </source>
</evidence>
<dbReference type="FunFam" id="1.10.520.10:FF:000008">
    <property type="entry name" value="Peroxidase"/>
    <property type="match status" value="1"/>
</dbReference>
<feature type="compositionally biased region" description="Low complexity" evidence="19">
    <location>
        <begin position="514"/>
        <end position="529"/>
    </location>
</feature>
<comment type="similarity">
    <text evidence="4">Belongs to the peroxidase family. Ascorbate peroxidase subfamily.</text>
</comment>
<feature type="binding site" evidence="16">
    <location>
        <position position="400"/>
    </location>
    <ligand>
        <name>Ca(2+)</name>
        <dbReference type="ChEBI" id="CHEBI:29108"/>
        <label>2</label>
    </ligand>
</feature>
<organism evidence="22 23">
    <name type="scientific">Eragrostis curvula</name>
    <name type="common">weeping love grass</name>
    <dbReference type="NCBI Taxonomy" id="38414"/>
    <lineage>
        <taxon>Eukaryota</taxon>
        <taxon>Viridiplantae</taxon>
        <taxon>Streptophyta</taxon>
        <taxon>Embryophyta</taxon>
        <taxon>Tracheophyta</taxon>
        <taxon>Spermatophyta</taxon>
        <taxon>Magnoliopsida</taxon>
        <taxon>Liliopsida</taxon>
        <taxon>Poales</taxon>
        <taxon>Poaceae</taxon>
        <taxon>PACMAD clade</taxon>
        <taxon>Chloridoideae</taxon>
        <taxon>Eragrostideae</taxon>
        <taxon>Eragrostidinae</taxon>
        <taxon>Eragrostis</taxon>
    </lineage>
</organism>
<keyword evidence="23" id="KW-1185">Reference proteome</keyword>
<feature type="region of interest" description="Disordered" evidence="19">
    <location>
        <begin position="23"/>
        <end position="235"/>
    </location>
</feature>
<feature type="binding site" evidence="16">
    <location>
        <position position="286"/>
    </location>
    <ligand>
        <name>Ca(2+)</name>
        <dbReference type="ChEBI" id="CHEBI:29108"/>
        <label>1</label>
    </ligand>
</feature>
<dbReference type="PANTHER" id="PTHR31517">
    <property type="match status" value="1"/>
</dbReference>
<feature type="disulfide bond" evidence="18">
    <location>
        <begin position="245"/>
        <end position="321"/>
    </location>
</feature>
<keyword evidence="14" id="KW-0376">Hydrogen peroxide</keyword>
<keyword evidence="10" id="KW-0560">Oxidoreductase</keyword>
<evidence type="ECO:0000256" key="13">
    <source>
        <dbReference type="ARBA" id="ARBA00023283"/>
    </source>
</evidence>
<evidence type="ECO:0000256" key="9">
    <source>
        <dbReference type="ARBA" id="ARBA00022837"/>
    </source>
</evidence>
<feature type="binding site" evidence="16">
    <location>
        <position position="280"/>
    </location>
    <ligand>
        <name>Ca(2+)</name>
        <dbReference type="ChEBI" id="CHEBI:29108"/>
        <label>1</label>
    </ligand>
</feature>
<comment type="function">
    <text evidence="2">Removal of H(2)O(2), oxidation of toxic reductants, biosynthesis and degradation of lignin, suberization, auxin catabolism, response to environmental stresses such as wounding, pathogen attack and oxidative stress. These functions might be dependent on each isozyme/isoform in each plant tissue.</text>
</comment>
<evidence type="ECO:0000313" key="22">
    <source>
        <dbReference type="EMBL" id="TVU15365.1"/>
    </source>
</evidence>
<keyword evidence="12 18" id="KW-1015">Disulfide bond</keyword>
<evidence type="ECO:0000256" key="8">
    <source>
        <dbReference type="ARBA" id="ARBA00022723"/>
    </source>
</evidence>
<evidence type="ECO:0000256" key="1">
    <source>
        <dbReference type="ARBA" id="ARBA00000189"/>
    </source>
</evidence>
<dbReference type="InterPro" id="IPR033905">
    <property type="entry name" value="Secretory_peroxidase"/>
</dbReference>
<name>A0A5J9TVN5_9POAL</name>
<evidence type="ECO:0000256" key="18">
    <source>
        <dbReference type="PIRSR" id="PIRSR600823-5"/>
    </source>
</evidence>
<dbReference type="GO" id="GO:0140825">
    <property type="term" value="F:lactoperoxidase activity"/>
    <property type="evidence" value="ECO:0007669"/>
    <property type="project" value="UniProtKB-EC"/>
</dbReference>
<evidence type="ECO:0000256" key="3">
    <source>
        <dbReference type="ARBA" id="ARBA00004613"/>
    </source>
</evidence>
<comment type="catalytic activity">
    <reaction evidence="1">
        <text>2 a phenolic donor + H2O2 = 2 a phenolic radical donor + 2 H2O</text>
        <dbReference type="Rhea" id="RHEA:56136"/>
        <dbReference type="ChEBI" id="CHEBI:15377"/>
        <dbReference type="ChEBI" id="CHEBI:16240"/>
        <dbReference type="ChEBI" id="CHEBI:139520"/>
        <dbReference type="ChEBI" id="CHEBI:139521"/>
        <dbReference type="EC" id="1.11.1.7"/>
    </reaction>
</comment>
<dbReference type="PRINTS" id="PR00458">
    <property type="entry name" value="PEROXIDASE"/>
</dbReference>